<dbReference type="EMBL" id="JH816363">
    <property type="protein sequence ID" value="EKC40975.1"/>
    <property type="molecule type" value="Genomic_DNA"/>
</dbReference>
<sequence length="97" mass="11566">MLCRRLHQHHAQIKRFSKHICIRNLNTGYQAVDKLADTATFGKIDSIIQWYEDKFGLSEVRHAQEDAIKSRFLGTSKFKYHHRYSHMYNNWSLEVAE</sequence>
<dbReference type="HOGENOM" id="CLU_2348684_0_0_1"/>
<reference evidence="1" key="1">
    <citation type="journal article" date="2012" name="Nature">
        <title>The oyster genome reveals stress adaptation and complexity of shell formation.</title>
        <authorList>
            <person name="Zhang G."/>
            <person name="Fang X."/>
            <person name="Guo X."/>
            <person name="Li L."/>
            <person name="Luo R."/>
            <person name="Xu F."/>
            <person name="Yang P."/>
            <person name="Zhang L."/>
            <person name="Wang X."/>
            <person name="Qi H."/>
            <person name="Xiong Z."/>
            <person name="Que H."/>
            <person name="Xie Y."/>
            <person name="Holland P.W."/>
            <person name="Paps J."/>
            <person name="Zhu Y."/>
            <person name="Wu F."/>
            <person name="Chen Y."/>
            <person name="Wang J."/>
            <person name="Peng C."/>
            <person name="Meng J."/>
            <person name="Yang L."/>
            <person name="Liu J."/>
            <person name="Wen B."/>
            <person name="Zhang N."/>
            <person name="Huang Z."/>
            <person name="Zhu Q."/>
            <person name="Feng Y."/>
            <person name="Mount A."/>
            <person name="Hedgecock D."/>
            <person name="Xu Z."/>
            <person name="Liu Y."/>
            <person name="Domazet-Loso T."/>
            <person name="Du Y."/>
            <person name="Sun X."/>
            <person name="Zhang S."/>
            <person name="Liu B."/>
            <person name="Cheng P."/>
            <person name="Jiang X."/>
            <person name="Li J."/>
            <person name="Fan D."/>
            <person name="Wang W."/>
            <person name="Fu W."/>
            <person name="Wang T."/>
            <person name="Wang B."/>
            <person name="Zhang J."/>
            <person name="Peng Z."/>
            <person name="Li Y."/>
            <person name="Li N."/>
            <person name="Wang J."/>
            <person name="Chen M."/>
            <person name="He Y."/>
            <person name="Tan F."/>
            <person name="Song X."/>
            <person name="Zheng Q."/>
            <person name="Huang R."/>
            <person name="Yang H."/>
            <person name="Du X."/>
            <person name="Chen L."/>
            <person name="Yang M."/>
            <person name="Gaffney P.M."/>
            <person name="Wang S."/>
            <person name="Luo L."/>
            <person name="She Z."/>
            <person name="Ming Y."/>
            <person name="Huang W."/>
            <person name="Zhang S."/>
            <person name="Huang B."/>
            <person name="Zhang Y."/>
            <person name="Qu T."/>
            <person name="Ni P."/>
            <person name="Miao G."/>
            <person name="Wang J."/>
            <person name="Wang Q."/>
            <person name="Steinberg C.E."/>
            <person name="Wang H."/>
            <person name="Li N."/>
            <person name="Qian L."/>
            <person name="Zhang G."/>
            <person name="Li Y."/>
            <person name="Yang H."/>
            <person name="Liu X."/>
            <person name="Wang J."/>
            <person name="Yin Y."/>
            <person name="Wang J."/>
        </authorList>
    </citation>
    <scope>NUCLEOTIDE SEQUENCE [LARGE SCALE GENOMIC DNA]</scope>
    <source>
        <strain evidence="1">05x7-T-G4-1.051#20</strain>
    </source>
</reference>
<gene>
    <name evidence="1" type="ORF">CGI_10028700</name>
</gene>
<dbReference type="AlphaFoldDB" id="K1RHI5"/>
<accession>K1RHI5</accession>
<name>K1RHI5_MAGGI</name>
<protein>
    <submittedName>
        <fullName evidence="1">Uncharacterized protein</fullName>
    </submittedName>
</protein>
<dbReference type="InParanoid" id="K1RHI5"/>
<proteinExistence type="predicted"/>
<evidence type="ECO:0000313" key="1">
    <source>
        <dbReference type="EMBL" id="EKC40975.1"/>
    </source>
</evidence>
<organism evidence="1">
    <name type="scientific">Magallana gigas</name>
    <name type="common">Pacific oyster</name>
    <name type="synonym">Crassostrea gigas</name>
    <dbReference type="NCBI Taxonomy" id="29159"/>
    <lineage>
        <taxon>Eukaryota</taxon>
        <taxon>Metazoa</taxon>
        <taxon>Spiralia</taxon>
        <taxon>Lophotrochozoa</taxon>
        <taxon>Mollusca</taxon>
        <taxon>Bivalvia</taxon>
        <taxon>Autobranchia</taxon>
        <taxon>Pteriomorphia</taxon>
        <taxon>Ostreida</taxon>
        <taxon>Ostreoidea</taxon>
        <taxon>Ostreidae</taxon>
        <taxon>Magallana</taxon>
    </lineage>
</organism>